<dbReference type="PANTHER" id="PTHR41523:SF8">
    <property type="entry name" value="ETHYLENE RESPONSE SENSOR PROTEIN"/>
    <property type="match status" value="1"/>
</dbReference>
<keyword evidence="4" id="KW-0808">Transferase</keyword>
<evidence type="ECO:0000256" key="2">
    <source>
        <dbReference type="ARBA" id="ARBA00012438"/>
    </source>
</evidence>
<evidence type="ECO:0000256" key="9">
    <source>
        <dbReference type="SAM" id="Phobius"/>
    </source>
</evidence>
<evidence type="ECO:0000256" key="1">
    <source>
        <dbReference type="ARBA" id="ARBA00000085"/>
    </source>
</evidence>
<evidence type="ECO:0000256" key="6">
    <source>
        <dbReference type="ARBA" id="ARBA00022777"/>
    </source>
</evidence>
<dbReference type="EMBL" id="JADGMQ010000005">
    <property type="protein sequence ID" value="MBI1620943.1"/>
    <property type="molecule type" value="Genomic_DNA"/>
</dbReference>
<evidence type="ECO:0000256" key="5">
    <source>
        <dbReference type="ARBA" id="ARBA00022741"/>
    </source>
</evidence>
<dbReference type="Gene3D" id="3.30.565.10">
    <property type="entry name" value="Histidine kinase-like ATPase, C-terminal domain"/>
    <property type="match status" value="1"/>
</dbReference>
<gene>
    <name evidence="11" type="ORF">IOD40_09745</name>
</gene>
<evidence type="ECO:0000256" key="4">
    <source>
        <dbReference type="ARBA" id="ARBA00022679"/>
    </source>
</evidence>
<keyword evidence="12" id="KW-1185">Reference proteome</keyword>
<name>A0ABS0SCB8_9HYPH</name>
<sequence length="532" mass="58489">MAAIILPALFSAIILLQRNDRAQQSMVTALAEATAASITQAFERHVEGMETNLRVFSTAQSLPAGNLRQFHQRARFALEGSGTYLIGLDENLQQLFDTRYEFTTPLGEFVEADLGNRELGADQPVVTRLFHNETSHQWSFRVIYPLAELGGPVRFLMLSQPVEGLEKSISSQNLRGGWNAVIIDGNGVVAASSFMSSDIGKPFFLRDEIAEAQGTRHHQIEFDGQTYDIVQSRSETSEWETIVWAPTKTVRAPSARTFRAFAMGGLAIIAIGAVLAWVIGRQITGPIRALARDARRLGAGEEVKAVNYIVSEIATVSEALEQASNARQQAENEIRFLMREVAHRSKNQLTVVSSIAKQTGRHAASFEGFQDAFQKRIHALARSTDLLIAGGVAGVELRELVEVQLEPFRPSGERVTIEGRALRLSNQAAQTLGLALHELATNAAKYGAFASNEGTLQISWKRAADAVEFRWREHVQVTSPDGDKRGFGTEVIERMLGGTLGATIERELRSDGLDYRVIMPTANLEPERAGHI</sequence>
<evidence type="ECO:0000256" key="8">
    <source>
        <dbReference type="SAM" id="Coils"/>
    </source>
</evidence>
<dbReference type="PANTHER" id="PTHR41523">
    <property type="entry name" value="TWO-COMPONENT SYSTEM SENSOR PROTEIN"/>
    <property type="match status" value="1"/>
</dbReference>
<dbReference type="SMART" id="SM00911">
    <property type="entry name" value="HWE_HK"/>
    <property type="match status" value="1"/>
</dbReference>
<proteinExistence type="predicted"/>
<feature type="coiled-coil region" evidence="8">
    <location>
        <begin position="313"/>
        <end position="347"/>
    </location>
</feature>
<dbReference type="Pfam" id="PF07536">
    <property type="entry name" value="HWE_HK"/>
    <property type="match status" value="1"/>
</dbReference>
<dbReference type="Gene3D" id="6.10.340.10">
    <property type="match status" value="1"/>
</dbReference>
<evidence type="ECO:0000259" key="10">
    <source>
        <dbReference type="SMART" id="SM00911"/>
    </source>
</evidence>
<dbReference type="EC" id="2.7.13.3" evidence="2"/>
<keyword evidence="9" id="KW-0812">Transmembrane</keyword>
<keyword evidence="6 11" id="KW-0418">Kinase</keyword>
<keyword evidence="9" id="KW-1133">Transmembrane helix</keyword>
<feature type="domain" description="Signal transduction histidine kinase HWE region" evidence="10">
    <location>
        <begin position="340"/>
        <end position="421"/>
    </location>
</feature>
<comment type="catalytic activity">
    <reaction evidence="1">
        <text>ATP + protein L-histidine = ADP + protein N-phospho-L-histidine.</text>
        <dbReference type="EC" id="2.7.13.3"/>
    </reaction>
</comment>
<dbReference type="InterPro" id="IPR036890">
    <property type="entry name" value="HATPase_C_sf"/>
</dbReference>
<dbReference type="RefSeq" id="WP_198476348.1">
    <property type="nucleotide sequence ID" value="NZ_JADGMQ010000005.1"/>
</dbReference>
<keyword evidence="3" id="KW-0597">Phosphoprotein</keyword>
<evidence type="ECO:0000313" key="11">
    <source>
        <dbReference type="EMBL" id="MBI1620943.1"/>
    </source>
</evidence>
<comment type="caution">
    <text evidence="11">The sequence shown here is derived from an EMBL/GenBank/DDBJ whole genome shotgun (WGS) entry which is preliminary data.</text>
</comment>
<evidence type="ECO:0000313" key="12">
    <source>
        <dbReference type="Proteomes" id="UP000601789"/>
    </source>
</evidence>
<evidence type="ECO:0000256" key="7">
    <source>
        <dbReference type="ARBA" id="ARBA00022840"/>
    </source>
</evidence>
<accession>A0ABS0SCB8</accession>
<keyword evidence="7" id="KW-0067">ATP-binding</keyword>
<dbReference type="InterPro" id="IPR011102">
    <property type="entry name" value="Sig_transdc_His_kinase_HWE"/>
</dbReference>
<dbReference type="Proteomes" id="UP000601789">
    <property type="component" value="Unassembled WGS sequence"/>
</dbReference>
<feature type="transmembrane region" description="Helical" evidence="9">
    <location>
        <begin position="258"/>
        <end position="279"/>
    </location>
</feature>
<dbReference type="GO" id="GO:0016301">
    <property type="term" value="F:kinase activity"/>
    <property type="evidence" value="ECO:0007669"/>
    <property type="project" value="UniProtKB-KW"/>
</dbReference>
<keyword evidence="9" id="KW-0472">Membrane</keyword>
<keyword evidence="5" id="KW-0547">Nucleotide-binding</keyword>
<keyword evidence="8" id="KW-0175">Coiled coil</keyword>
<protein>
    <recommendedName>
        <fullName evidence="2">histidine kinase</fullName>
        <ecNumber evidence="2">2.7.13.3</ecNumber>
    </recommendedName>
</protein>
<organism evidence="11 12">
    <name type="scientific">Aquamicrobium zhengzhouense</name>
    <dbReference type="NCBI Taxonomy" id="2781738"/>
    <lineage>
        <taxon>Bacteria</taxon>
        <taxon>Pseudomonadati</taxon>
        <taxon>Pseudomonadota</taxon>
        <taxon>Alphaproteobacteria</taxon>
        <taxon>Hyphomicrobiales</taxon>
        <taxon>Phyllobacteriaceae</taxon>
        <taxon>Aquamicrobium</taxon>
    </lineage>
</organism>
<evidence type="ECO:0000256" key="3">
    <source>
        <dbReference type="ARBA" id="ARBA00022553"/>
    </source>
</evidence>
<reference evidence="11 12" key="1">
    <citation type="submission" date="2020-10" db="EMBL/GenBank/DDBJ databases">
        <title>Aquamicrobium zhengzhouensis sp. nov., a exopolysaccharide producing bacterium isolated from farmland soil.</title>
        <authorList>
            <person name="Wang X."/>
        </authorList>
    </citation>
    <scope>NUCLEOTIDE SEQUENCE [LARGE SCALE GENOMIC DNA]</scope>
    <source>
        <strain evidence="12">cd-1</strain>
    </source>
</reference>